<dbReference type="Proteomes" id="UP000007266">
    <property type="component" value="Linkage group 3"/>
</dbReference>
<sequence length="105" mass="11572">MTGSIDGCMQNIKTTLTECGRQEGTLRSLQLPPCAHRSTDSENFDCCQRTNFSLSFVPSTTNRVTINPIVIISTTSPPLLITPAPQTQVHNIMDSQRNTITKFTT</sequence>
<dbReference type="EMBL" id="KQ971321">
    <property type="protein sequence ID" value="EFA00740.1"/>
    <property type="molecule type" value="Genomic_DNA"/>
</dbReference>
<dbReference type="AlphaFoldDB" id="D6WIC6"/>
<dbReference type="InParanoid" id="D6WIC6"/>
<name>D6WIC6_TRICA</name>
<reference evidence="1 2" key="1">
    <citation type="journal article" date="2008" name="Nature">
        <title>The genome of the model beetle and pest Tribolium castaneum.</title>
        <authorList>
            <consortium name="Tribolium Genome Sequencing Consortium"/>
            <person name="Richards S."/>
            <person name="Gibbs R.A."/>
            <person name="Weinstock G.M."/>
            <person name="Brown S.J."/>
            <person name="Denell R."/>
            <person name="Beeman R.W."/>
            <person name="Gibbs R."/>
            <person name="Beeman R.W."/>
            <person name="Brown S.J."/>
            <person name="Bucher G."/>
            <person name="Friedrich M."/>
            <person name="Grimmelikhuijzen C.J."/>
            <person name="Klingler M."/>
            <person name="Lorenzen M."/>
            <person name="Richards S."/>
            <person name="Roth S."/>
            <person name="Schroder R."/>
            <person name="Tautz D."/>
            <person name="Zdobnov E.M."/>
            <person name="Muzny D."/>
            <person name="Gibbs R.A."/>
            <person name="Weinstock G.M."/>
            <person name="Attaway T."/>
            <person name="Bell S."/>
            <person name="Buhay C.J."/>
            <person name="Chandrabose M.N."/>
            <person name="Chavez D."/>
            <person name="Clerk-Blankenburg K.P."/>
            <person name="Cree A."/>
            <person name="Dao M."/>
            <person name="Davis C."/>
            <person name="Chacko J."/>
            <person name="Dinh H."/>
            <person name="Dugan-Rocha S."/>
            <person name="Fowler G."/>
            <person name="Garner T.T."/>
            <person name="Garnes J."/>
            <person name="Gnirke A."/>
            <person name="Hawes A."/>
            <person name="Hernandez J."/>
            <person name="Hines S."/>
            <person name="Holder M."/>
            <person name="Hume J."/>
            <person name="Jhangiani S.N."/>
            <person name="Joshi V."/>
            <person name="Khan Z.M."/>
            <person name="Jackson L."/>
            <person name="Kovar C."/>
            <person name="Kowis A."/>
            <person name="Lee S."/>
            <person name="Lewis L.R."/>
            <person name="Margolis J."/>
            <person name="Morgan M."/>
            <person name="Nazareth L.V."/>
            <person name="Nguyen N."/>
            <person name="Okwuonu G."/>
            <person name="Parker D."/>
            <person name="Richards S."/>
            <person name="Ruiz S.J."/>
            <person name="Santibanez J."/>
            <person name="Savard J."/>
            <person name="Scherer S.E."/>
            <person name="Schneider B."/>
            <person name="Sodergren E."/>
            <person name="Tautz D."/>
            <person name="Vattahil S."/>
            <person name="Villasana D."/>
            <person name="White C.S."/>
            <person name="Wright R."/>
            <person name="Park Y."/>
            <person name="Beeman R.W."/>
            <person name="Lord J."/>
            <person name="Oppert B."/>
            <person name="Lorenzen M."/>
            <person name="Brown S."/>
            <person name="Wang L."/>
            <person name="Savard J."/>
            <person name="Tautz D."/>
            <person name="Richards S."/>
            <person name="Weinstock G."/>
            <person name="Gibbs R.A."/>
            <person name="Liu Y."/>
            <person name="Worley K."/>
            <person name="Weinstock G."/>
            <person name="Elsik C.G."/>
            <person name="Reese J.T."/>
            <person name="Elhaik E."/>
            <person name="Landan G."/>
            <person name="Graur D."/>
            <person name="Arensburger P."/>
            <person name="Atkinson P."/>
            <person name="Beeman R.W."/>
            <person name="Beidler J."/>
            <person name="Brown S.J."/>
            <person name="Demuth J.P."/>
            <person name="Drury D.W."/>
            <person name="Du Y.Z."/>
            <person name="Fujiwara H."/>
            <person name="Lorenzen M."/>
            <person name="Maselli V."/>
            <person name="Osanai M."/>
            <person name="Park Y."/>
            <person name="Robertson H.M."/>
            <person name="Tu Z."/>
            <person name="Wang J.J."/>
            <person name="Wang S."/>
            <person name="Richards S."/>
            <person name="Song H."/>
            <person name="Zhang L."/>
            <person name="Sodergren E."/>
            <person name="Werner D."/>
            <person name="Stanke M."/>
            <person name="Morgenstern B."/>
            <person name="Solovyev V."/>
            <person name="Kosarev P."/>
            <person name="Brown G."/>
            <person name="Chen H.C."/>
            <person name="Ermolaeva O."/>
            <person name="Hlavina W."/>
            <person name="Kapustin Y."/>
            <person name="Kiryutin B."/>
            <person name="Kitts P."/>
            <person name="Maglott D."/>
            <person name="Pruitt K."/>
            <person name="Sapojnikov V."/>
            <person name="Souvorov A."/>
            <person name="Mackey A.J."/>
            <person name="Waterhouse R.M."/>
            <person name="Wyder S."/>
            <person name="Zdobnov E.M."/>
            <person name="Zdobnov E.M."/>
            <person name="Wyder S."/>
            <person name="Kriventseva E.V."/>
            <person name="Kadowaki T."/>
            <person name="Bork P."/>
            <person name="Aranda M."/>
            <person name="Bao R."/>
            <person name="Beermann A."/>
            <person name="Berns N."/>
            <person name="Bolognesi R."/>
            <person name="Bonneton F."/>
            <person name="Bopp D."/>
            <person name="Brown S.J."/>
            <person name="Bucher G."/>
            <person name="Butts T."/>
            <person name="Chaumot A."/>
            <person name="Denell R.E."/>
            <person name="Ferrier D.E."/>
            <person name="Friedrich M."/>
            <person name="Gordon C.M."/>
            <person name="Jindra M."/>
            <person name="Klingler M."/>
            <person name="Lan Q."/>
            <person name="Lattorff H.M."/>
            <person name="Laudet V."/>
            <person name="von Levetsow C."/>
            <person name="Liu Z."/>
            <person name="Lutz R."/>
            <person name="Lynch J.A."/>
            <person name="da Fonseca R.N."/>
            <person name="Posnien N."/>
            <person name="Reuter R."/>
            <person name="Roth S."/>
            <person name="Savard J."/>
            <person name="Schinko J.B."/>
            <person name="Schmitt C."/>
            <person name="Schoppmeier M."/>
            <person name="Schroder R."/>
            <person name="Shippy T.D."/>
            <person name="Simonnet F."/>
            <person name="Marques-Souza H."/>
            <person name="Tautz D."/>
            <person name="Tomoyasu Y."/>
            <person name="Trauner J."/>
            <person name="Van der Zee M."/>
            <person name="Vervoort M."/>
            <person name="Wittkopp N."/>
            <person name="Wimmer E.A."/>
            <person name="Yang X."/>
            <person name="Jones A.K."/>
            <person name="Sattelle D.B."/>
            <person name="Ebert P.R."/>
            <person name="Nelson D."/>
            <person name="Scott J.G."/>
            <person name="Beeman R.W."/>
            <person name="Muthukrishnan S."/>
            <person name="Kramer K.J."/>
            <person name="Arakane Y."/>
            <person name="Beeman R.W."/>
            <person name="Zhu Q."/>
            <person name="Hogenkamp D."/>
            <person name="Dixit R."/>
            <person name="Oppert B."/>
            <person name="Jiang H."/>
            <person name="Zou Z."/>
            <person name="Marshall J."/>
            <person name="Elpidina E."/>
            <person name="Vinokurov K."/>
            <person name="Oppert C."/>
            <person name="Zou Z."/>
            <person name="Evans J."/>
            <person name="Lu Z."/>
            <person name="Zhao P."/>
            <person name="Sumathipala N."/>
            <person name="Altincicek B."/>
            <person name="Vilcinskas A."/>
            <person name="Williams M."/>
            <person name="Hultmark D."/>
            <person name="Hetru C."/>
            <person name="Jiang H."/>
            <person name="Grimmelikhuijzen C.J."/>
            <person name="Hauser F."/>
            <person name="Cazzamali G."/>
            <person name="Williamson M."/>
            <person name="Park Y."/>
            <person name="Li B."/>
            <person name="Tanaka Y."/>
            <person name="Predel R."/>
            <person name="Neupert S."/>
            <person name="Schachtner J."/>
            <person name="Verleyen P."/>
            <person name="Raible F."/>
            <person name="Bork P."/>
            <person name="Friedrich M."/>
            <person name="Walden K.K."/>
            <person name="Robertson H.M."/>
            <person name="Angeli S."/>
            <person name="Foret S."/>
            <person name="Bucher G."/>
            <person name="Schuetz S."/>
            <person name="Maleszka R."/>
            <person name="Wimmer E.A."/>
            <person name="Beeman R.W."/>
            <person name="Lorenzen M."/>
            <person name="Tomoyasu Y."/>
            <person name="Miller S.C."/>
            <person name="Grossmann D."/>
            <person name="Bucher G."/>
        </authorList>
    </citation>
    <scope>NUCLEOTIDE SEQUENCE [LARGE SCALE GENOMIC DNA]</scope>
    <source>
        <strain evidence="1 2">Georgia GA2</strain>
    </source>
</reference>
<reference evidence="1 2" key="2">
    <citation type="journal article" date="2010" name="Nucleic Acids Res.">
        <title>BeetleBase in 2010: revisions to provide comprehensive genomic information for Tribolium castaneum.</title>
        <authorList>
            <person name="Kim H.S."/>
            <person name="Murphy T."/>
            <person name="Xia J."/>
            <person name="Caragea D."/>
            <person name="Park Y."/>
            <person name="Beeman R.W."/>
            <person name="Lorenzen M.D."/>
            <person name="Butcher S."/>
            <person name="Manak J.R."/>
            <person name="Brown S.J."/>
        </authorList>
    </citation>
    <scope>GENOME REANNOTATION</scope>
    <source>
        <strain evidence="1 2">Georgia GA2</strain>
    </source>
</reference>
<evidence type="ECO:0000313" key="2">
    <source>
        <dbReference type="Proteomes" id="UP000007266"/>
    </source>
</evidence>
<gene>
    <name evidence="1" type="primary">GLEAN_03622</name>
    <name evidence="1" type="ORF">TcasGA2_TC003622</name>
</gene>
<dbReference type="HOGENOM" id="CLU_2240017_0_0_1"/>
<proteinExistence type="predicted"/>
<keyword evidence="2" id="KW-1185">Reference proteome</keyword>
<accession>D6WIC6</accession>
<organism evidence="1 2">
    <name type="scientific">Tribolium castaneum</name>
    <name type="common">Red flour beetle</name>
    <dbReference type="NCBI Taxonomy" id="7070"/>
    <lineage>
        <taxon>Eukaryota</taxon>
        <taxon>Metazoa</taxon>
        <taxon>Ecdysozoa</taxon>
        <taxon>Arthropoda</taxon>
        <taxon>Hexapoda</taxon>
        <taxon>Insecta</taxon>
        <taxon>Pterygota</taxon>
        <taxon>Neoptera</taxon>
        <taxon>Endopterygota</taxon>
        <taxon>Coleoptera</taxon>
        <taxon>Polyphaga</taxon>
        <taxon>Cucujiformia</taxon>
        <taxon>Tenebrionidae</taxon>
        <taxon>Tenebrionidae incertae sedis</taxon>
        <taxon>Tribolium</taxon>
    </lineage>
</organism>
<protein>
    <submittedName>
        <fullName evidence="1">Uncharacterized protein</fullName>
    </submittedName>
</protein>
<evidence type="ECO:0000313" key="1">
    <source>
        <dbReference type="EMBL" id="EFA00740.1"/>
    </source>
</evidence>